<evidence type="ECO:0000256" key="2">
    <source>
        <dbReference type="SAM" id="MobiDB-lite"/>
    </source>
</evidence>
<reference evidence="4" key="1">
    <citation type="submission" date="2013-07" db="EMBL/GenBank/DDBJ databases">
        <title>The Genome Sequence of Cryptococcus bestiolae CBS10118.</title>
        <authorList>
            <consortium name="The Broad Institute Genome Sequencing Platform"/>
            <person name="Cuomo C."/>
            <person name="Litvintseva A."/>
            <person name="Chen Y."/>
            <person name="Heitman J."/>
            <person name="Sun S."/>
            <person name="Springer D."/>
            <person name="Dromer F."/>
            <person name="Young S.K."/>
            <person name="Zeng Q."/>
            <person name="Gargeya S."/>
            <person name="Fitzgerald M."/>
            <person name="Abouelleil A."/>
            <person name="Alvarado L."/>
            <person name="Berlin A.M."/>
            <person name="Chapman S.B."/>
            <person name="Dewar J."/>
            <person name="Goldberg J."/>
            <person name="Griggs A."/>
            <person name="Gujja S."/>
            <person name="Hansen M."/>
            <person name="Howarth C."/>
            <person name="Imamovic A."/>
            <person name="Larimer J."/>
            <person name="McCowan C."/>
            <person name="Murphy C."/>
            <person name="Pearson M."/>
            <person name="Priest M."/>
            <person name="Roberts A."/>
            <person name="Saif S."/>
            <person name="Shea T."/>
            <person name="Sykes S."/>
            <person name="Wortman J."/>
            <person name="Nusbaum C."/>
            <person name="Birren B."/>
        </authorList>
    </citation>
    <scope>NUCLEOTIDE SEQUENCE [LARGE SCALE GENOMIC DNA]</scope>
    <source>
        <strain evidence="4">CBS 10118</strain>
    </source>
</reference>
<protein>
    <recommendedName>
        <fullName evidence="3">Xylanolytic transcriptional activator regulatory domain-containing protein</fullName>
    </recommendedName>
</protein>
<dbReference type="PANTHER" id="PTHR46910">
    <property type="entry name" value="TRANSCRIPTION FACTOR PDR1"/>
    <property type="match status" value="1"/>
</dbReference>
<dbReference type="Pfam" id="PF04082">
    <property type="entry name" value="Fungal_trans"/>
    <property type="match status" value="1"/>
</dbReference>
<proteinExistence type="predicted"/>
<dbReference type="InterPro" id="IPR007219">
    <property type="entry name" value="XnlR_reg_dom"/>
</dbReference>
<dbReference type="CDD" id="cd12148">
    <property type="entry name" value="fungal_TF_MHR"/>
    <property type="match status" value="1"/>
</dbReference>
<dbReference type="GO" id="GO:0003700">
    <property type="term" value="F:DNA-binding transcription factor activity"/>
    <property type="evidence" value="ECO:0007669"/>
    <property type="project" value="InterPro"/>
</dbReference>
<dbReference type="SMART" id="SM00906">
    <property type="entry name" value="Fungal_trans"/>
    <property type="match status" value="1"/>
</dbReference>
<dbReference type="VEuPathDB" id="FungiDB:I302_07695"/>
<feature type="region of interest" description="Disordered" evidence="2">
    <location>
        <begin position="28"/>
        <end position="58"/>
    </location>
</feature>
<dbReference type="InterPro" id="IPR050987">
    <property type="entry name" value="AtrR-like"/>
</dbReference>
<name>A0A1B9FX58_9TREE</name>
<dbReference type="STRING" id="1296100.A0A1B9FX58"/>
<evidence type="ECO:0000259" key="3">
    <source>
        <dbReference type="SMART" id="SM00906"/>
    </source>
</evidence>
<dbReference type="EMBL" id="KI894024">
    <property type="protein sequence ID" value="OCF23341.1"/>
    <property type="molecule type" value="Genomic_DNA"/>
</dbReference>
<feature type="domain" description="Xylanolytic transcriptional activator regulatory" evidence="3">
    <location>
        <begin position="354"/>
        <end position="427"/>
    </location>
</feature>
<evidence type="ECO:0000256" key="1">
    <source>
        <dbReference type="ARBA" id="ARBA00023242"/>
    </source>
</evidence>
<organism evidence="4">
    <name type="scientific">Kwoniella bestiolae CBS 10118</name>
    <dbReference type="NCBI Taxonomy" id="1296100"/>
    <lineage>
        <taxon>Eukaryota</taxon>
        <taxon>Fungi</taxon>
        <taxon>Dikarya</taxon>
        <taxon>Basidiomycota</taxon>
        <taxon>Agaricomycotina</taxon>
        <taxon>Tremellomycetes</taxon>
        <taxon>Tremellales</taxon>
        <taxon>Cryptococcaceae</taxon>
        <taxon>Kwoniella</taxon>
    </lineage>
</organism>
<dbReference type="GO" id="GO:0003677">
    <property type="term" value="F:DNA binding"/>
    <property type="evidence" value="ECO:0007669"/>
    <property type="project" value="InterPro"/>
</dbReference>
<reference evidence="4" key="2">
    <citation type="submission" date="2014-01" db="EMBL/GenBank/DDBJ databases">
        <title>Evolution of pathogenesis and genome organization in the Tremellales.</title>
        <authorList>
            <person name="Cuomo C."/>
            <person name="Litvintseva A."/>
            <person name="Heitman J."/>
            <person name="Chen Y."/>
            <person name="Sun S."/>
            <person name="Springer D."/>
            <person name="Dromer F."/>
            <person name="Young S."/>
            <person name="Zeng Q."/>
            <person name="Chapman S."/>
            <person name="Gujja S."/>
            <person name="Saif S."/>
            <person name="Birren B."/>
        </authorList>
    </citation>
    <scope>NUCLEOTIDE SEQUENCE</scope>
    <source>
        <strain evidence="4">CBS 10118</strain>
    </source>
</reference>
<evidence type="ECO:0000313" key="4">
    <source>
        <dbReference type="EMBL" id="OCF23341.1"/>
    </source>
</evidence>
<dbReference type="OrthoDB" id="2564060at2759"/>
<dbReference type="PANTHER" id="PTHR46910:SF40">
    <property type="entry name" value="ZN(II)2CYS6 TRANSCRIPTION FACTOR (EUROFUNG)"/>
    <property type="match status" value="1"/>
</dbReference>
<dbReference type="GO" id="GO:0008270">
    <property type="term" value="F:zinc ion binding"/>
    <property type="evidence" value="ECO:0007669"/>
    <property type="project" value="InterPro"/>
</dbReference>
<dbReference type="AlphaFoldDB" id="A0A1B9FX58"/>
<gene>
    <name evidence="4" type="ORF">I302_07695</name>
</gene>
<feature type="compositionally biased region" description="Low complexity" evidence="2">
    <location>
        <begin position="42"/>
        <end position="55"/>
    </location>
</feature>
<dbReference type="GO" id="GO:0006351">
    <property type="term" value="P:DNA-templated transcription"/>
    <property type="evidence" value="ECO:0007669"/>
    <property type="project" value="InterPro"/>
</dbReference>
<sequence length="630" mass="70599">MAPKESVTLLLQASWQLADVISMEANGRRGGGHSFEPRAEIGTTGHGASHTHSSSNPSFRAVRNFEQFDVDDAGDTQRRQSAQGFWSSAGRSCLRWCRCDAALPSRSSSSVAARHCTQCQNLKIECTFNYQAKRRGPVPGFLRSQRAKGNIKTPQHSAVMTSPIAASQHISSTQPLHPSYLTTAKSDPSIVPTPTSSSSSYALIAPSVLNPSVLTLTSSSSTSFGPPIPNPLDAVLPRSLRFEIISLFFRCVWPLLPVPHRITFMEDMRSKREERIGQEEWVAMVFSLLAFTLVQIPHHMVSISKNEIRDLVEVLSRKVKLSLMEDYHAVSLERLITVYCIGTVFNNLGRHIQSRALHGSNVVHCLQLGLNEESTYASMDPIAAEMHRRLFWAVYCSDRSAACSENGNLLFNEDEINVALPKDLDDEFITRYGYQEPPAGHASLMRGFVYSCRLFSLGGNMLSKRMHDRSRPPNGNGLRGRINELDELLQNIEDLLVDCQPEMRLSFTDMGSMVTEIEGGFADALPDMLEQLIPASLADSTPFLVHSAHVRVTQQLFRFLTLQYREDLSRILYHEQLRNTSIRPVLIPTSPKSEEHNKRKVLEDLLQILHGIPLEIHGMRNRWHREYGAS</sequence>
<accession>A0A1B9FX58</accession>
<keyword evidence="1" id="KW-0539">Nucleus</keyword>